<keyword evidence="9" id="KW-0963">Cytoplasm</keyword>
<dbReference type="PANTHER" id="PTHR11777">
    <property type="entry name" value="ALANYL-TRNA SYNTHETASE"/>
    <property type="match status" value="1"/>
</dbReference>
<dbReference type="SUPFAM" id="SSF55186">
    <property type="entry name" value="ThrRS/AlaRS common domain"/>
    <property type="match status" value="1"/>
</dbReference>
<comment type="domain">
    <text evidence="9">Consists of three domains; the N-terminal catalytic domain, the editing domain and the C-terminal C-Ala domain. The editing domain removes incorrectly charged amino acids, while the C-Ala domain, along with tRNA(Ala), serves as a bridge to cooperatively bring together the editing and aminoacylation centers thus stimulating deacylation of misacylated tRNAs.</text>
</comment>
<evidence type="ECO:0000256" key="5">
    <source>
        <dbReference type="ARBA" id="ARBA00022840"/>
    </source>
</evidence>
<dbReference type="PANTHER" id="PTHR11777:SF9">
    <property type="entry name" value="ALANINE--TRNA LIGASE, CYTOPLASMIC"/>
    <property type="match status" value="1"/>
</dbReference>
<dbReference type="Gene3D" id="6.10.250.550">
    <property type="match status" value="1"/>
</dbReference>
<keyword evidence="5 9" id="KW-0067">ATP-binding</keyword>
<evidence type="ECO:0000256" key="2">
    <source>
        <dbReference type="ARBA" id="ARBA00022555"/>
    </source>
</evidence>
<feature type="binding site" evidence="9">
    <location>
        <position position="684"/>
    </location>
    <ligand>
        <name>Zn(2+)</name>
        <dbReference type="ChEBI" id="CHEBI:29105"/>
    </ligand>
</feature>
<dbReference type="InterPro" id="IPR018165">
    <property type="entry name" value="Ala-tRNA-synth_IIc_core"/>
</dbReference>
<dbReference type="GO" id="GO:0005524">
    <property type="term" value="F:ATP binding"/>
    <property type="evidence" value="ECO:0007669"/>
    <property type="project" value="UniProtKB-UniRule"/>
</dbReference>
<keyword evidence="3 9" id="KW-0436">Ligase</keyword>
<dbReference type="InterPro" id="IPR012947">
    <property type="entry name" value="tRNA_SAD"/>
</dbReference>
<evidence type="ECO:0000256" key="9">
    <source>
        <dbReference type="HAMAP-Rule" id="MF_03133"/>
    </source>
</evidence>
<dbReference type="FunFam" id="3.30.930.10:FF:000004">
    <property type="entry name" value="Alanine--tRNA ligase"/>
    <property type="match status" value="1"/>
</dbReference>
<keyword evidence="7 9" id="KW-0648">Protein biosynthesis</keyword>
<comment type="similarity">
    <text evidence="1">Belongs to the class-II aminoacyl-tRNA synthetase family. Alax-L subfamily.</text>
</comment>
<evidence type="ECO:0000256" key="4">
    <source>
        <dbReference type="ARBA" id="ARBA00022741"/>
    </source>
</evidence>
<dbReference type="Gene3D" id="2.40.30.130">
    <property type="match status" value="1"/>
</dbReference>
<dbReference type="Gene3D" id="3.30.54.20">
    <property type="match status" value="1"/>
</dbReference>
<dbReference type="SUPFAM" id="SSF50447">
    <property type="entry name" value="Translation proteins"/>
    <property type="match status" value="1"/>
</dbReference>
<evidence type="ECO:0000256" key="6">
    <source>
        <dbReference type="ARBA" id="ARBA00022884"/>
    </source>
</evidence>
<feature type="binding site" evidence="9">
    <location>
        <position position="577"/>
    </location>
    <ligand>
        <name>Zn(2+)</name>
        <dbReference type="ChEBI" id="CHEBI:29105"/>
    </ligand>
</feature>
<organism evidence="12">
    <name type="scientific">Mucochytrium quahogii</name>
    <dbReference type="NCBI Taxonomy" id="96639"/>
    <lineage>
        <taxon>Eukaryota</taxon>
        <taxon>Sar</taxon>
        <taxon>Stramenopiles</taxon>
        <taxon>Bigyra</taxon>
        <taxon>Labyrinthulomycetes</taxon>
        <taxon>Thraustochytrida</taxon>
        <taxon>Thraustochytriidae</taxon>
        <taxon>Mucochytrium</taxon>
    </lineage>
</organism>
<dbReference type="InterPro" id="IPR018164">
    <property type="entry name" value="Ala-tRNA-synth_IIc_N"/>
</dbReference>
<dbReference type="AlphaFoldDB" id="A0A7S2WFE9"/>
<comment type="cofactor">
    <cofactor evidence="9">
        <name>Zn(2+)</name>
        <dbReference type="ChEBI" id="CHEBI:29105"/>
    </cofactor>
    <text evidence="9">Binds 1 zinc ion per subunit.</text>
</comment>
<sequence length="896" mass="99833">MNQTSRRGVLCLSRVLPFQRNFSTKGTGMRANEIRSSFLDFFERNGHERVESSPLIPNSNDDTLLFTNAGMVQFKDSFLGKEDRGYVKAVTSQKCVRAGGKHNDLENVGFTPRHHTFFEMLGNFSFGAYFKEEAIVMAHDYVDKELGLPKDRLRVTVFEDDDESEMLWRKIAGPNVPIHRLGKQDNFWSMGSGIGTPCGPCSEIFYDTELEVCDEDRYLEIWNLVFMQYQMKEDNFLEALPKPCVDTGMGLERIASVLQGCDSNFEIDTLAPLVEASCSITGQSSGFTEKVIADHLRASAFLIADGVVPSNVGRGYVLRRIIRRACGFAHRAGIEGPFMTKLLDTLEETFQYNGVSHFPQLKERRLVIEAVIDSEERIFFATLARGMGMLDKHIKEHNQLDPEFVFKMYDTYGFPTDLTATIGNSHGIKVDFQAVNKLQERQRMSSGAGISWAQDVDKKTGLVPKEEWRVFPEFTGYTSLNEVNAKVLAVAEGPSENTKWVAISPCPFYGESGGQSGDRGSLIFENTVHKVEDTVKPYKGGIALLVRGGVGPLELNVGDFVEARVDVPWRNGCAVHHTATHLLNAALRHVLGEQILQAGSMVTCNRLRFDFTHPSALSKEQITEVESFMNEYATRNGKVQTELMAIEDAKDEGALMMFSEKYDSNVRVVTIANDGDGGHSKELCGGTHVPCASLVFPIRIVSDQAVAAGTRRIEAAAGRSAVEWMEQRERALLEIASVTKCTFSQPEKIVEHTKRMKSRLKQTERELQELREESLKLPRDPVAMNDSIFVHKVPDLTPDEPKLTTKSLQQFGSNVLRKDPEKVHVLLCGTRKIAFVVQKDGNLNAGSLLRSSFGEFSSTFDIDVKGGGGQHFAQGVLSKPCPTDWNAILECVNKLV</sequence>
<evidence type="ECO:0000256" key="10">
    <source>
        <dbReference type="SAM" id="Coils"/>
    </source>
</evidence>
<evidence type="ECO:0000313" key="12">
    <source>
        <dbReference type="EMBL" id="CAD9684854.1"/>
    </source>
</evidence>
<gene>
    <name evidence="12" type="ORF">QSP1433_LOCUS8591</name>
</gene>
<dbReference type="InterPro" id="IPR018163">
    <property type="entry name" value="Thr/Ala-tRNA-synth_IIc_edit"/>
</dbReference>
<evidence type="ECO:0000256" key="8">
    <source>
        <dbReference type="ARBA" id="ARBA00023146"/>
    </source>
</evidence>
<name>A0A7S2WFE9_9STRA</name>
<keyword evidence="9" id="KW-0862">Zinc</keyword>
<dbReference type="PRINTS" id="PR00980">
    <property type="entry name" value="TRNASYNTHALA"/>
</dbReference>
<keyword evidence="9" id="KW-0496">Mitochondrion</keyword>
<feature type="coiled-coil region" evidence="10">
    <location>
        <begin position="753"/>
        <end position="780"/>
    </location>
</feature>
<dbReference type="InterPro" id="IPR009000">
    <property type="entry name" value="Transl_B-barrel_sf"/>
</dbReference>
<keyword evidence="8 9" id="KW-0030">Aminoacyl-tRNA synthetase</keyword>
<dbReference type="Gene3D" id="3.30.930.10">
    <property type="entry name" value="Bira Bifunctional Protein, Domain 2"/>
    <property type="match status" value="1"/>
</dbReference>
<dbReference type="PROSITE" id="PS50860">
    <property type="entry name" value="AA_TRNA_LIGASE_II_ALA"/>
    <property type="match status" value="1"/>
</dbReference>
<dbReference type="GO" id="GO:0002161">
    <property type="term" value="F:aminoacyl-tRNA deacylase activity"/>
    <property type="evidence" value="ECO:0007669"/>
    <property type="project" value="TreeGrafter"/>
</dbReference>
<dbReference type="EC" id="6.1.1.7" evidence="9"/>
<keyword evidence="4 9" id="KW-0547">Nucleotide-binding</keyword>
<evidence type="ECO:0000256" key="7">
    <source>
        <dbReference type="ARBA" id="ARBA00022917"/>
    </source>
</evidence>
<keyword evidence="6 9" id="KW-0694">RNA-binding</keyword>
<dbReference type="InterPro" id="IPR045864">
    <property type="entry name" value="aa-tRNA-synth_II/BPL/LPL"/>
</dbReference>
<dbReference type="FunFam" id="3.30.980.10:FF:000004">
    <property type="entry name" value="Alanine--tRNA ligase, cytoplasmic"/>
    <property type="match status" value="1"/>
</dbReference>
<dbReference type="SUPFAM" id="SSF101353">
    <property type="entry name" value="Putative anticodon-binding domain of alanyl-tRNA synthetase (AlaRS)"/>
    <property type="match status" value="1"/>
</dbReference>
<dbReference type="SUPFAM" id="SSF55681">
    <property type="entry name" value="Class II aaRS and biotin synthetases"/>
    <property type="match status" value="1"/>
</dbReference>
<accession>A0A7S2WFE9</accession>
<keyword evidence="10" id="KW-0175">Coiled coil</keyword>
<feature type="binding site" evidence="9">
    <location>
        <position position="581"/>
    </location>
    <ligand>
        <name>Zn(2+)</name>
        <dbReference type="ChEBI" id="CHEBI:29105"/>
    </ligand>
</feature>
<dbReference type="Pfam" id="PF01411">
    <property type="entry name" value="tRNA-synt_2c"/>
    <property type="match status" value="1"/>
</dbReference>
<dbReference type="InterPro" id="IPR050058">
    <property type="entry name" value="Ala-tRNA_ligase"/>
</dbReference>
<dbReference type="GO" id="GO:0070143">
    <property type="term" value="P:mitochondrial alanyl-tRNA aminoacylation"/>
    <property type="evidence" value="ECO:0007669"/>
    <property type="project" value="UniProtKB-UniRule"/>
</dbReference>
<dbReference type="GO" id="GO:0000049">
    <property type="term" value="F:tRNA binding"/>
    <property type="evidence" value="ECO:0007669"/>
    <property type="project" value="UniProtKB-KW"/>
</dbReference>
<comment type="catalytic activity">
    <reaction evidence="9">
        <text>tRNA(Ala) + L-alanine + ATP = L-alanyl-tRNA(Ala) + AMP + diphosphate</text>
        <dbReference type="Rhea" id="RHEA:12540"/>
        <dbReference type="Rhea" id="RHEA-COMP:9657"/>
        <dbReference type="Rhea" id="RHEA-COMP:9923"/>
        <dbReference type="ChEBI" id="CHEBI:30616"/>
        <dbReference type="ChEBI" id="CHEBI:33019"/>
        <dbReference type="ChEBI" id="CHEBI:57972"/>
        <dbReference type="ChEBI" id="CHEBI:78442"/>
        <dbReference type="ChEBI" id="CHEBI:78497"/>
        <dbReference type="ChEBI" id="CHEBI:456215"/>
        <dbReference type="EC" id="6.1.1.7"/>
    </reaction>
</comment>
<dbReference type="GO" id="GO:0004813">
    <property type="term" value="F:alanine-tRNA ligase activity"/>
    <property type="evidence" value="ECO:0007669"/>
    <property type="project" value="UniProtKB-UniRule"/>
</dbReference>
<dbReference type="SMART" id="SM00863">
    <property type="entry name" value="tRNA_SAD"/>
    <property type="match status" value="1"/>
</dbReference>
<dbReference type="InterPro" id="IPR023033">
    <property type="entry name" value="Ala_tRNA_ligase_euk/bac"/>
</dbReference>
<dbReference type="Gene3D" id="3.30.980.10">
    <property type="entry name" value="Threonyl-trna Synthetase, Chain A, domain 2"/>
    <property type="match status" value="1"/>
</dbReference>
<evidence type="ECO:0000256" key="1">
    <source>
        <dbReference type="ARBA" id="ARBA00008429"/>
    </source>
</evidence>
<keyword evidence="2 9" id="KW-0820">tRNA-binding</keyword>
<feature type="binding site" evidence="9">
    <location>
        <position position="688"/>
    </location>
    <ligand>
        <name>Zn(2+)</name>
        <dbReference type="ChEBI" id="CHEBI:29105"/>
    </ligand>
</feature>
<dbReference type="GO" id="GO:0008270">
    <property type="term" value="F:zinc ion binding"/>
    <property type="evidence" value="ECO:0007669"/>
    <property type="project" value="UniProtKB-UniRule"/>
</dbReference>
<dbReference type="GO" id="GO:0005739">
    <property type="term" value="C:mitochondrion"/>
    <property type="evidence" value="ECO:0007669"/>
    <property type="project" value="UniProtKB-SubCell"/>
</dbReference>
<dbReference type="CDD" id="cd00673">
    <property type="entry name" value="AlaRS_core"/>
    <property type="match status" value="1"/>
</dbReference>
<dbReference type="EMBL" id="HBHK01013671">
    <property type="protein sequence ID" value="CAD9684854.1"/>
    <property type="molecule type" value="Transcribed_RNA"/>
</dbReference>
<dbReference type="Pfam" id="PF07973">
    <property type="entry name" value="tRNA_SAD"/>
    <property type="match status" value="1"/>
</dbReference>
<protein>
    <recommendedName>
        <fullName evidence="9">Alanine--tRNA ligase</fullName>
        <ecNumber evidence="9">6.1.1.7</ecNumber>
    </recommendedName>
    <alternativeName>
        <fullName evidence="9">Alanyl-tRNA synthetase</fullName>
        <shortName evidence="9">AlaRS</shortName>
    </alternativeName>
</protein>
<feature type="domain" description="Alanyl-transfer RNA synthetases family profile" evidence="11">
    <location>
        <begin position="29"/>
        <end position="727"/>
    </location>
</feature>
<comment type="subunit">
    <text evidence="9">Monomer.</text>
</comment>
<dbReference type="InterPro" id="IPR018162">
    <property type="entry name" value="Ala-tRNA-ligase_IIc_anticod-bd"/>
</dbReference>
<reference evidence="12" key="1">
    <citation type="submission" date="2021-01" db="EMBL/GenBank/DDBJ databases">
        <authorList>
            <person name="Corre E."/>
            <person name="Pelletier E."/>
            <person name="Niang G."/>
            <person name="Scheremetjew M."/>
            <person name="Finn R."/>
            <person name="Kale V."/>
            <person name="Holt S."/>
            <person name="Cochrane G."/>
            <person name="Meng A."/>
            <person name="Brown T."/>
            <person name="Cohen L."/>
        </authorList>
    </citation>
    <scope>NUCLEOTIDE SEQUENCE</scope>
    <source>
        <strain evidence="12">NY070348D</strain>
    </source>
</reference>
<evidence type="ECO:0000256" key="3">
    <source>
        <dbReference type="ARBA" id="ARBA00022598"/>
    </source>
</evidence>
<evidence type="ECO:0000259" key="11">
    <source>
        <dbReference type="PROSITE" id="PS50860"/>
    </source>
</evidence>
<dbReference type="InterPro" id="IPR002318">
    <property type="entry name" value="Ala-tRNA-lgiase_IIc"/>
</dbReference>
<comment type="subcellular location">
    <subcellularLocation>
        <location evidence="9">Mitochondrion</location>
    </subcellularLocation>
    <subcellularLocation>
        <location evidence="9">Cytoplasm</location>
    </subcellularLocation>
</comment>
<dbReference type="NCBIfam" id="TIGR00344">
    <property type="entry name" value="alaS"/>
    <property type="match status" value="1"/>
</dbReference>
<comment type="function">
    <text evidence="9">Catalyzes the attachment of alanine to tRNA(Ala) in a two-step reaction: alanine is first activated by ATP to form Ala-AMP and then transferred to the acceptor end of tRNA(Ala). Also edits incorrectly charged tRNA(Ala) via its editing domain.</text>
</comment>
<dbReference type="HAMAP" id="MF_00036_B">
    <property type="entry name" value="Ala_tRNA_synth_B"/>
    <property type="match status" value="1"/>
</dbReference>
<keyword evidence="9" id="KW-0479">Metal-binding</keyword>
<proteinExistence type="inferred from homology"/>